<sequence length="130" mass="14980">MIIVEGKIKGKARPRIFNGHGVTPKDTVEYENWVKMNYKQQGGKYLEGNLKAIITAYYKIPKSYSKKRIQSIKNGLEHPTKKPDVDNIAKIILDALNKLAYDDDKQVIDLTVIKRYTEEKERVEISLSEI</sequence>
<keyword evidence="2" id="KW-1185">Reference proteome</keyword>
<dbReference type="GO" id="GO:0006281">
    <property type="term" value="P:DNA repair"/>
    <property type="evidence" value="ECO:0007669"/>
    <property type="project" value="InterPro"/>
</dbReference>
<dbReference type="InterPro" id="IPR008822">
    <property type="entry name" value="Endonuclease_RusA-like"/>
</dbReference>
<dbReference type="OrthoDB" id="5114842at2"/>
<dbReference type="GO" id="GO:0006310">
    <property type="term" value="P:DNA recombination"/>
    <property type="evidence" value="ECO:0007669"/>
    <property type="project" value="InterPro"/>
</dbReference>
<dbReference type="Pfam" id="PF05866">
    <property type="entry name" value="RusA"/>
    <property type="match status" value="1"/>
</dbReference>
<dbReference type="RefSeq" id="WP_138210136.1">
    <property type="nucleotide sequence ID" value="NZ_CBCRUQ010000014.1"/>
</dbReference>
<evidence type="ECO:0000313" key="2">
    <source>
        <dbReference type="Proteomes" id="UP000308489"/>
    </source>
</evidence>
<reference evidence="1 2" key="1">
    <citation type="submission" date="2019-05" db="EMBL/GenBank/DDBJ databases">
        <authorList>
            <consortium name="Pathogen Informatics"/>
        </authorList>
    </citation>
    <scope>NUCLEOTIDE SEQUENCE [LARGE SCALE GENOMIC DNA]</scope>
    <source>
        <strain evidence="1 2">NCTC503</strain>
    </source>
</reference>
<dbReference type="EMBL" id="LR590481">
    <property type="protein sequence ID" value="VTQ89834.1"/>
    <property type="molecule type" value="Genomic_DNA"/>
</dbReference>
<dbReference type="Gene3D" id="3.30.1330.70">
    <property type="entry name" value="Holliday junction resolvase RusA"/>
    <property type="match status" value="1"/>
</dbReference>
<gene>
    <name evidence="1" type="ORF">NCTC503_01484</name>
</gene>
<protein>
    <submittedName>
        <fullName evidence="1">Endodeoxyribonuclease RusA</fullName>
    </submittedName>
</protein>
<dbReference type="KEGG" id="hhw:NCTC503_01484"/>
<evidence type="ECO:0000313" key="1">
    <source>
        <dbReference type="EMBL" id="VTQ89834.1"/>
    </source>
</evidence>
<dbReference type="Proteomes" id="UP000308489">
    <property type="component" value="Chromosome 1"/>
</dbReference>
<organism evidence="1 2">
    <name type="scientific">Hathewaya histolytica</name>
    <name type="common">Clostridium histolyticum</name>
    <dbReference type="NCBI Taxonomy" id="1498"/>
    <lineage>
        <taxon>Bacteria</taxon>
        <taxon>Bacillati</taxon>
        <taxon>Bacillota</taxon>
        <taxon>Clostridia</taxon>
        <taxon>Eubacteriales</taxon>
        <taxon>Clostridiaceae</taxon>
        <taxon>Hathewaya</taxon>
    </lineage>
</organism>
<name>A0A4U9RDL1_HATHI</name>
<proteinExistence type="predicted"/>
<dbReference type="SUPFAM" id="SSF103084">
    <property type="entry name" value="Holliday junction resolvase RusA"/>
    <property type="match status" value="1"/>
</dbReference>
<accession>A0A4U9RDL1</accession>
<dbReference type="GO" id="GO:0000287">
    <property type="term" value="F:magnesium ion binding"/>
    <property type="evidence" value="ECO:0007669"/>
    <property type="project" value="InterPro"/>
</dbReference>
<dbReference type="AlphaFoldDB" id="A0A4U9RDL1"/>
<dbReference type="InterPro" id="IPR036614">
    <property type="entry name" value="RusA-like_sf"/>
</dbReference>